<dbReference type="EMBL" id="FOYZ01000009">
    <property type="protein sequence ID" value="SFR92377.1"/>
    <property type="molecule type" value="Genomic_DNA"/>
</dbReference>
<dbReference type="AlphaFoldDB" id="A0A1I6KMC5"/>
<dbReference type="OrthoDB" id="95423at2"/>
<keyword evidence="2" id="KW-1185">Reference proteome</keyword>
<dbReference type="SUPFAM" id="SSF69279">
    <property type="entry name" value="Phage tail proteins"/>
    <property type="match status" value="1"/>
</dbReference>
<dbReference type="Gene3D" id="3.55.50.10">
    <property type="entry name" value="Baseplate protein-like domains"/>
    <property type="match status" value="1"/>
</dbReference>
<gene>
    <name evidence="1" type="ORF">SAMN05661086_02542</name>
</gene>
<reference evidence="1 2" key="1">
    <citation type="submission" date="2016-10" db="EMBL/GenBank/DDBJ databases">
        <authorList>
            <person name="de Groot N.N."/>
        </authorList>
    </citation>
    <scope>NUCLEOTIDE SEQUENCE [LARGE SCALE GENOMIC DNA]</scope>
    <source>
        <strain evidence="1 2">743A</strain>
    </source>
</reference>
<evidence type="ECO:0000313" key="2">
    <source>
        <dbReference type="Proteomes" id="UP000199659"/>
    </source>
</evidence>
<dbReference type="STRING" id="37658.SAMN05661086_02542"/>
<dbReference type="RefSeq" id="WP_092561345.1">
    <property type="nucleotide sequence ID" value="NZ_FOYZ01000009.1"/>
</dbReference>
<organism evidence="1 2">
    <name type="scientific">Anaeromicropila populeti</name>
    <dbReference type="NCBI Taxonomy" id="37658"/>
    <lineage>
        <taxon>Bacteria</taxon>
        <taxon>Bacillati</taxon>
        <taxon>Bacillota</taxon>
        <taxon>Clostridia</taxon>
        <taxon>Lachnospirales</taxon>
        <taxon>Lachnospiraceae</taxon>
        <taxon>Anaeromicropila</taxon>
    </lineage>
</organism>
<name>A0A1I6KMC5_9FIRM</name>
<dbReference type="Proteomes" id="UP000199659">
    <property type="component" value="Unassembled WGS sequence"/>
</dbReference>
<sequence length="465" mass="51676">MRESQLSFEPFELIDLTEYSGVKELNEHGIVHFSGLIDSSDTQKYLQMGMDEVWATVKAYSETGGTQILFYGIVTDLDVFVEGDVTSISVELQSGTYLMEHGLHTRTFQDNGITYSTILNTCLSSYEAGSAKMICGGNSTISSFVAQYKESDWEFAKRMASHFHTVLVPEMQTRGVRFYFGVPNNSSNSITTKAFSVKKQMKEYVRKRDKGLSGIQENDAVYYIVKNRDIHNLGDNITLNGKSLYIVKIESELEGSELYHIYYLKSKKGMEVPKSYNYGLVGASLNGNITSVQKDVVQVNITDDENGNSGVRWFPYSTVYSSPDGTGWYCMPEPGDSVRVYMPSEDEAEAYVISSTHTSTGSGEARSNPDNKSIMNKYGKEVLFTPNSLIMTNNKGMSIEILDEEGIRIISNKEISIKSEEKIEIGSSAGDVQVIAPEAITLTQGDTTTKLMENVLLKGSQVNME</sequence>
<evidence type="ECO:0000313" key="1">
    <source>
        <dbReference type="EMBL" id="SFR92377.1"/>
    </source>
</evidence>
<accession>A0A1I6KMC5</accession>
<proteinExistence type="predicted"/>
<protein>
    <submittedName>
        <fullName evidence="1">Phage late control gene D protein (GPD)</fullName>
    </submittedName>
</protein>